<reference evidence="2 3" key="1">
    <citation type="submission" date="2020-08" db="EMBL/GenBank/DDBJ databases">
        <title>Complete genome sequence of Entomobacter blattae G55GP.</title>
        <authorList>
            <person name="Poehlein A."/>
            <person name="Guzman J."/>
            <person name="Daniel R."/>
            <person name="Vilcinskas A."/>
        </authorList>
    </citation>
    <scope>NUCLEOTIDE SEQUENCE [LARGE SCALE GENOMIC DNA]</scope>
    <source>
        <strain evidence="2 3">G55GP</strain>
    </source>
</reference>
<dbReference type="EMBL" id="CP060244">
    <property type="protein sequence ID" value="QNT78050.1"/>
    <property type="molecule type" value="Genomic_DNA"/>
</dbReference>
<keyword evidence="1 2" id="KW-0808">Transferase</keyword>
<dbReference type="PANTHER" id="PTHR32385">
    <property type="entry name" value="MANNOSYL PHOSPHORYLINOSITOL CERAMIDE SYNTHASE"/>
    <property type="match status" value="1"/>
</dbReference>
<dbReference type="GO" id="GO:0000030">
    <property type="term" value="F:mannosyltransferase activity"/>
    <property type="evidence" value="ECO:0007669"/>
    <property type="project" value="TreeGrafter"/>
</dbReference>
<evidence type="ECO:0000313" key="3">
    <source>
        <dbReference type="Proteomes" id="UP000516349"/>
    </source>
</evidence>
<keyword evidence="3" id="KW-1185">Reference proteome</keyword>
<sequence>MTETDPHFTQLMTDTRNGNNMSGFKLLQYGIEKNFIPALQIADIEATLPGGELPPDIPKKIVQYWHNPHRPDYIDTAIESMKAHNPGYDHLIENDAGARTFIQAHFGPHYATLYDHCLHVTMKADFWRLCYLYIFGGIYIDIDNTCVAPLTTLMAKRSFECFFHYAVGKPWCVNNGFIVTTPKNSLIHALLNRTAANIEHIIENPASFSNVWELTGPGATTRAAMRQVALNPSLITPTPKGHIPLLLSHENTARYSYHHEEFAYKQTAEGNWRLFTNPHSV</sequence>
<dbReference type="GO" id="GO:0051999">
    <property type="term" value="P:mannosyl-inositol phosphorylceramide biosynthetic process"/>
    <property type="evidence" value="ECO:0007669"/>
    <property type="project" value="TreeGrafter"/>
</dbReference>
<dbReference type="InterPro" id="IPR007577">
    <property type="entry name" value="GlycoTrfase_DXD_sugar-bd_CS"/>
</dbReference>
<evidence type="ECO:0000313" key="2">
    <source>
        <dbReference type="EMBL" id="QNT78050.1"/>
    </source>
</evidence>
<dbReference type="AlphaFoldDB" id="A0A7H1NQJ0"/>
<dbReference type="InterPro" id="IPR051706">
    <property type="entry name" value="Glycosyltransferase_domain"/>
</dbReference>
<proteinExistence type="predicted"/>
<evidence type="ECO:0000256" key="1">
    <source>
        <dbReference type="ARBA" id="ARBA00022679"/>
    </source>
</evidence>
<dbReference type="InterPro" id="IPR029044">
    <property type="entry name" value="Nucleotide-diphossugar_trans"/>
</dbReference>
<name>A0A7H1NQJ0_9PROT</name>
<dbReference type="Proteomes" id="UP000516349">
    <property type="component" value="Chromosome"/>
</dbReference>
<dbReference type="KEGG" id="ebla:JGUZn3_08170"/>
<dbReference type="SUPFAM" id="SSF53448">
    <property type="entry name" value="Nucleotide-diphospho-sugar transferases"/>
    <property type="match status" value="1"/>
</dbReference>
<gene>
    <name evidence="2" type="ORF">JGUZn3_08170</name>
</gene>
<protein>
    <submittedName>
        <fullName evidence="2">Glycosyltransferase sugar-binding region containing DXD motif protein</fullName>
    </submittedName>
</protein>
<dbReference type="Pfam" id="PF04488">
    <property type="entry name" value="Gly_transf_sug"/>
    <property type="match status" value="1"/>
</dbReference>
<dbReference type="GO" id="GO:0016020">
    <property type="term" value="C:membrane"/>
    <property type="evidence" value="ECO:0007669"/>
    <property type="project" value="GOC"/>
</dbReference>
<accession>A0A7H1NQJ0</accession>
<dbReference type="Gene3D" id="3.90.550.20">
    <property type="match status" value="1"/>
</dbReference>
<dbReference type="PANTHER" id="PTHR32385:SF15">
    <property type="entry name" value="INOSITOL PHOSPHOCERAMIDE MANNOSYLTRANSFERASE 1"/>
    <property type="match status" value="1"/>
</dbReference>
<organism evidence="2 3">
    <name type="scientific">Entomobacter blattae</name>
    <dbReference type="NCBI Taxonomy" id="2762277"/>
    <lineage>
        <taxon>Bacteria</taxon>
        <taxon>Pseudomonadati</taxon>
        <taxon>Pseudomonadota</taxon>
        <taxon>Alphaproteobacteria</taxon>
        <taxon>Acetobacterales</taxon>
        <taxon>Acetobacteraceae</taxon>
        <taxon>Entomobacter</taxon>
    </lineage>
</organism>
<dbReference type="RefSeq" id="WP_203414431.1">
    <property type="nucleotide sequence ID" value="NZ_CP060244.1"/>
</dbReference>